<dbReference type="PANTHER" id="PTHR45586:SF1">
    <property type="entry name" value="LIPOPOLYSACCHARIDE ASSEMBLY PROTEIN B"/>
    <property type="match status" value="1"/>
</dbReference>
<dbReference type="InterPro" id="IPR011990">
    <property type="entry name" value="TPR-like_helical_dom_sf"/>
</dbReference>
<dbReference type="PROSITE" id="PS50293">
    <property type="entry name" value="TPR_REGION"/>
    <property type="match status" value="1"/>
</dbReference>
<dbReference type="PROSITE" id="PS50005">
    <property type="entry name" value="TPR"/>
    <property type="match status" value="6"/>
</dbReference>
<dbReference type="Gene3D" id="3.10.450.50">
    <property type="match status" value="1"/>
</dbReference>
<dbReference type="SMART" id="SM00028">
    <property type="entry name" value="TPR"/>
    <property type="match status" value="8"/>
</dbReference>
<dbReference type="InterPro" id="IPR056203">
    <property type="entry name" value="Cds6_C"/>
</dbReference>
<accession>A0A932CR32</accession>
<feature type="repeat" description="TPR" evidence="3">
    <location>
        <begin position="94"/>
        <end position="127"/>
    </location>
</feature>
<evidence type="ECO:0000313" key="7">
    <source>
        <dbReference type="Proteomes" id="UP000769766"/>
    </source>
</evidence>
<feature type="repeat" description="TPR" evidence="3">
    <location>
        <begin position="26"/>
        <end position="59"/>
    </location>
</feature>
<feature type="repeat" description="TPR" evidence="3">
    <location>
        <begin position="174"/>
        <end position="207"/>
    </location>
</feature>
<evidence type="ECO:0000256" key="2">
    <source>
        <dbReference type="ARBA" id="ARBA00022803"/>
    </source>
</evidence>
<dbReference type="Pfam" id="PF13432">
    <property type="entry name" value="TPR_16"/>
    <property type="match status" value="1"/>
</dbReference>
<feature type="repeat" description="TPR" evidence="3">
    <location>
        <begin position="278"/>
        <end position="311"/>
    </location>
</feature>
<gene>
    <name evidence="6" type="ORF">HYY20_14000</name>
</gene>
<feature type="domain" description="Cds6 C-terminal" evidence="5">
    <location>
        <begin position="395"/>
        <end position="497"/>
    </location>
</feature>
<dbReference type="Pfam" id="PF13181">
    <property type="entry name" value="TPR_8"/>
    <property type="match status" value="1"/>
</dbReference>
<dbReference type="Pfam" id="PF14559">
    <property type="entry name" value="TPR_19"/>
    <property type="match status" value="1"/>
</dbReference>
<proteinExistence type="predicted"/>
<dbReference type="EMBL" id="JACPRF010000426">
    <property type="protein sequence ID" value="MBI2877985.1"/>
    <property type="molecule type" value="Genomic_DNA"/>
</dbReference>
<dbReference type="SUPFAM" id="SSF48452">
    <property type="entry name" value="TPR-like"/>
    <property type="match status" value="1"/>
</dbReference>
<feature type="repeat" description="TPR" evidence="3">
    <location>
        <begin position="209"/>
        <end position="242"/>
    </location>
</feature>
<dbReference type="InterPro" id="IPR032710">
    <property type="entry name" value="NTF2-like_dom_sf"/>
</dbReference>
<evidence type="ECO:0000259" key="5">
    <source>
        <dbReference type="Pfam" id="PF24125"/>
    </source>
</evidence>
<dbReference type="Pfam" id="PF24125">
    <property type="entry name" value="Cds6_C"/>
    <property type="match status" value="1"/>
</dbReference>
<dbReference type="SUPFAM" id="SSF54427">
    <property type="entry name" value="NTF2-like"/>
    <property type="match status" value="1"/>
</dbReference>
<sequence length="501" mass="57436">MLQSLAGGAVLLAALHGTLGSEEAQYLRSLQTGKELYSRGEHEKAMEELKQAVTLQPNLAEAHFLLGIIYARMGKNDLARERFARVVELEPDHVQSHNNLGVIYQSIGLVDLAQEEFRKAIQIDPGYEPAIVNLARLYLSLAARQYEDLIKLKPDDPEITRLYRRILALDPASPKAHYSLARLLIEEGKEAEALEELRQAERLDPAYGPIRLYQEGRSQEKAGNYLEAAKEYRLALQLRPDYPEAHYRLGMTHYFLEHYPEAVVELEQVVDKKEVDQAELHHYLGHSYSQLGQGDRAMVQLQKALALKETPQSHWLLGQEYERRKDPVAAEREYQEVARLDPANQEVAARLEALKARTPSSAVADQPAIAPTPPETASAPSASLPEKKEWEMVQDLVLRWKDAWEKKRLEDYMAFYSRDFASQGMGWEGWRRYKEGINQKAQRIQVSISDLKTFRHQDSIGVVFRQGYRSGQHSDEGWKRLYLKKEEGGRWRIVGEEWSPR</sequence>
<dbReference type="Gene3D" id="1.25.40.10">
    <property type="entry name" value="Tetratricopeptide repeat domain"/>
    <property type="match status" value="3"/>
</dbReference>
<reference evidence="6" key="1">
    <citation type="submission" date="2020-07" db="EMBL/GenBank/DDBJ databases">
        <title>Huge and variable diversity of episymbiotic CPR bacteria and DPANN archaea in groundwater ecosystems.</title>
        <authorList>
            <person name="He C.Y."/>
            <person name="Keren R."/>
            <person name="Whittaker M."/>
            <person name="Farag I.F."/>
            <person name="Doudna J."/>
            <person name="Cate J.H.D."/>
            <person name="Banfield J.F."/>
        </authorList>
    </citation>
    <scope>NUCLEOTIDE SEQUENCE</scope>
    <source>
        <strain evidence="6">NC_groundwater_672_Ag_B-0.1um_62_36</strain>
    </source>
</reference>
<feature type="repeat" description="TPR" evidence="3">
    <location>
        <begin position="60"/>
        <end position="93"/>
    </location>
</feature>
<dbReference type="InterPro" id="IPR019734">
    <property type="entry name" value="TPR_rpt"/>
</dbReference>
<comment type="caution">
    <text evidence="6">The sequence shown here is derived from an EMBL/GenBank/DDBJ whole genome shotgun (WGS) entry which is preliminary data.</text>
</comment>
<dbReference type="AlphaFoldDB" id="A0A932CR32"/>
<evidence type="ECO:0000256" key="1">
    <source>
        <dbReference type="ARBA" id="ARBA00022737"/>
    </source>
</evidence>
<dbReference type="Proteomes" id="UP000769766">
    <property type="component" value="Unassembled WGS sequence"/>
</dbReference>
<dbReference type="InterPro" id="IPR051012">
    <property type="entry name" value="CellSynth/LPSAsmb/PSIAsmb"/>
</dbReference>
<feature type="compositionally biased region" description="Low complexity" evidence="4">
    <location>
        <begin position="375"/>
        <end position="384"/>
    </location>
</feature>
<evidence type="ECO:0000256" key="4">
    <source>
        <dbReference type="SAM" id="MobiDB-lite"/>
    </source>
</evidence>
<name>A0A932CR32_UNCTE</name>
<dbReference type="PANTHER" id="PTHR45586">
    <property type="entry name" value="TPR REPEAT-CONTAINING PROTEIN PA4667"/>
    <property type="match status" value="1"/>
</dbReference>
<organism evidence="6 7">
    <name type="scientific">Tectimicrobiota bacterium</name>
    <dbReference type="NCBI Taxonomy" id="2528274"/>
    <lineage>
        <taxon>Bacteria</taxon>
        <taxon>Pseudomonadati</taxon>
        <taxon>Nitrospinota/Tectimicrobiota group</taxon>
        <taxon>Candidatus Tectimicrobiota</taxon>
    </lineage>
</organism>
<evidence type="ECO:0000313" key="6">
    <source>
        <dbReference type="EMBL" id="MBI2877985.1"/>
    </source>
</evidence>
<protein>
    <submittedName>
        <fullName evidence="6">Tetratricopeptide repeat protein</fullName>
    </submittedName>
</protein>
<dbReference type="Pfam" id="PF13414">
    <property type="entry name" value="TPR_11"/>
    <property type="match status" value="2"/>
</dbReference>
<keyword evidence="2 3" id="KW-0802">TPR repeat</keyword>
<keyword evidence="1" id="KW-0677">Repeat</keyword>
<evidence type="ECO:0000256" key="3">
    <source>
        <dbReference type="PROSITE-ProRule" id="PRU00339"/>
    </source>
</evidence>
<feature type="region of interest" description="Disordered" evidence="4">
    <location>
        <begin position="359"/>
        <end position="384"/>
    </location>
</feature>